<feature type="binding site" evidence="8">
    <location>
        <position position="156"/>
    </location>
    <ligand>
        <name>Zn(2+)</name>
        <dbReference type="ChEBI" id="CHEBI:29105"/>
    </ligand>
</feature>
<comment type="function">
    <text evidence="6">Catalyzes the reversible hydration of carbon dioxide to form bicarbonate.</text>
</comment>
<dbReference type="RefSeq" id="WP_163933042.1">
    <property type="nucleotide sequence ID" value="NZ_BMQU01000002.1"/>
</dbReference>
<dbReference type="InterPro" id="IPR006311">
    <property type="entry name" value="TAT_signal"/>
</dbReference>
<organism evidence="11 12">
    <name type="scientific">Pseudomonas laurentiana</name>
    <dbReference type="NCBI Taxonomy" id="2364649"/>
    <lineage>
        <taxon>Bacteria</taxon>
        <taxon>Pseudomonadati</taxon>
        <taxon>Pseudomonadota</taxon>
        <taxon>Gammaproteobacteria</taxon>
        <taxon>Pseudomonadales</taxon>
        <taxon>Pseudomonadaceae</taxon>
        <taxon>Pseudomonas</taxon>
    </lineage>
</organism>
<dbReference type="InterPro" id="IPR015892">
    <property type="entry name" value="Carbonic_anhydrase_CS"/>
</dbReference>
<evidence type="ECO:0000256" key="4">
    <source>
        <dbReference type="ARBA" id="ARBA00022833"/>
    </source>
</evidence>
<dbReference type="CDD" id="cd03378">
    <property type="entry name" value="beta_CA_cladeC"/>
    <property type="match status" value="1"/>
</dbReference>
<dbReference type="GO" id="GO:0004089">
    <property type="term" value="F:carbonate dehydratase activity"/>
    <property type="evidence" value="ECO:0007669"/>
    <property type="project" value="UniProtKB-UniRule"/>
</dbReference>
<comment type="caution">
    <text evidence="11">The sequence shown here is derived from an EMBL/GenBank/DDBJ whole genome shotgun (WGS) entry which is preliminary data.</text>
</comment>
<name>A0A6I5RN55_9PSED</name>
<dbReference type="InterPro" id="IPR036874">
    <property type="entry name" value="Carbonic_anhydrase_sf"/>
</dbReference>
<feature type="binding site" evidence="8">
    <location>
        <position position="159"/>
    </location>
    <ligand>
        <name>Zn(2+)</name>
        <dbReference type="ChEBI" id="CHEBI:29105"/>
    </ligand>
</feature>
<dbReference type="EC" id="4.2.1.1" evidence="2 9"/>
<dbReference type="EMBL" id="JAAHBT010000038">
    <property type="protein sequence ID" value="NES09139.1"/>
    <property type="molecule type" value="Genomic_DNA"/>
</dbReference>
<comment type="cofactor">
    <cofactor evidence="8">
        <name>Zn(2+)</name>
        <dbReference type="ChEBI" id="CHEBI:29105"/>
    </cofactor>
    <text evidence="8">Binds 1 zinc ion per subunit.</text>
</comment>
<feature type="chain" id="PRO_5026012997" description="Carbonic anhydrase" evidence="10">
    <location>
        <begin position="44"/>
        <end position="250"/>
    </location>
</feature>
<dbReference type="FunFam" id="3.40.1050.10:FF:000006">
    <property type="entry name" value="Carbonic anhydrase"/>
    <property type="match status" value="1"/>
</dbReference>
<reference evidence="11 12" key="1">
    <citation type="submission" date="2020-02" db="EMBL/GenBank/DDBJ databases">
        <title>Broccoli isolated Pseudomonas sp.</title>
        <authorList>
            <person name="Fujikawa T."/>
            <person name="Sawada H."/>
        </authorList>
    </citation>
    <scope>NUCLEOTIDE SEQUENCE [LARGE SCALE GENOMIC DNA]</scope>
    <source>
        <strain evidence="11 12">JCM 32154</strain>
    </source>
</reference>
<evidence type="ECO:0000256" key="9">
    <source>
        <dbReference type="RuleBase" id="RU003956"/>
    </source>
</evidence>
<evidence type="ECO:0000256" key="10">
    <source>
        <dbReference type="SAM" id="SignalP"/>
    </source>
</evidence>
<dbReference type="InterPro" id="IPR001765">
    <property type="entry name" value="Carbonic_anhydrase"/>
</dbReference>
<dbReference type="PROSITE" id="PS00705">
    <property type="entry name" value="PROK_CO2_ANHYDRASE_2"/>
    <property type="match status" value="1"/>
</dbReference>
<feature type="binding site" evidence="8">
    <location>
        <position position="103"/>
    </location>
    <ligand>
        <name>Zn(2+)</name>
        <dbReference type="ChEBI" id="CHEBI:29105"/>
    </ligand>
</feature>
<accession>A0A6I5RN55</accession>
<gene>
    <name evidence="11" type="ORF">G3O07_04405</name>
</gene>
<dbReference type="PANTHER" id="PTHR11002:SF79">
    <property type="entry name" value="CARBONIC ANHYDRASE 2"/>
    <property type="match status" value="1"/>
</dbReference>
<dbReference type="Gene3D" id="3.40.1050.10">
    <property type="entry name" value="Carbonic anhydrase"/>
    <property type="match status" value="1"/>
</dbReference>
<evidence type="ECO:0000256" key="2">
    <source>
        <dbReference type="ARBA" id="ARBA00012925"/>
    </source>
</evidence>
<keyword evidence="10" id="KW-0732">Signal</keyword>
<feature type="signal peptide" evidence="10">
    <location>
        <begin position="1"/>
        <end position="43"/>
    </location>
</feature>
<dbReference type="Pfam" id="PF00484">
    <property type="entry name" value="Pro_CA"/>
    <property type="match status" value="1"/>
</dbReference>
<dbReference type="AlphaFoldDB" id="A0A6I5RN55"/>
<evidence type="ECO:0000256" key="7">
    <source>
        <dbReference type="ARBA" id="ARBA00048348"/>
    </source>
</evidence>
<dbReference type="GO" id="GO:0008270">
    <property type="term" value="F:zinc ion binding"/>
    <property type="evidence" value="ECO:0007669"/>
    <property type="project" value="UniProtKB-UniRule"/>
</dbReference>
<feature type="binding site" evidence="8">
    <location>
        <position position="105"/>
    </location>
    <ligand>
        <name>Zn(2+)</name>
        <dbReference type="ChEBI" id="CHEBI:29105"/>
    </ligand>
</feature>
<keyword evidence="12" id="KW-1185">Reference proteome</keyword>
<keyword evidence="5 9" id="KW-0456">Lyase</keyword>
<evidence type="ECO:0000256" key="8">
    <source>
        <dbReference type="PIRSR" id="PIRSR601765-1"/>
    </source>
</evidence>
<evidence type="ECO:0000313" key="11">
    <source>
        <dbReference type="EMBL" id="NES09139.1"/>
    </source>
</evidence>
<evidence type="ECO:0000256" key="6">
    <source>
        <dbReference type="ARBA" id="ARBA00024993"/>
    </source>
</evidence>
<evidence type="ECO:0000256" key="1">
    <source>
        <dbReference type="ARBA" id="ARBA00006217"/>
    </source>
</evidence>
<dbReference type="PROSITE" id="PS51318">
    <property type="entry name" value="TAT"/>
    <property type="match status" value="1"/>
</dbReference>
<dbReference type="SMART" id="SM00947">
    <property type="entry name" value="Pro_CA"/>
    <property type="match status" value="1"/>
</dbReference>
<comment type="function">
    <text evidence="9">Reversible hydration of carbon dioxide.</text>
</comment>
<sequence length="250" mass="26035">MCECNEQRNSASQASRRQFLRLGGGAALLTAGAMMLPAMSATAAPKGGPLPKPQNDLTPDLALSRLMAGNQRYVEGVTRRHDFLSEREALASGQNPFAAILSCADSRIAPEYAFDSARGDIFAVRVAGNFVTTDGLASLEYAVAVLGTPVIMVLGHEACGAVKAGVQRATDGTTFPGHIDALAKAVEPSVKSVMGKSGNVLDNAIRQNVLDNVERLKGASAVLTEALAAKRLKIVGGVYELASGKVQLLG</sequence>
<evidence type="ECO:0000256" key="3">
    <source>
        <dbReference type="ARBA" id="ARBA00022723"/>
    </source>
</evidence>
<dbReference type="GO" id="GO:0015976">
    <property type="term" value="P:carbon utilization"/>
    <property type="evidence" value="ECO:0007669"/>
    <property type="project" value="InterPro"/>
</dbReference>
<evidence type="ECO:0000256" key="5">
    <source>
        <dbReference type="ARBA" id="ARBA00023239"/>
    </source>
</evidence>
<comment type="catalytic activity">
    <reaction evidence="7 9">
        <text>hydrogencarbonate + H(+) = CO2 + H2O</text>
        <dbReference type="Rhea" id="RHEA:10748"/>
        <dbReference type="ChEBI" id="CHEBI:15377"/>
        <dbReference type="ChEBI" id="CHEBI:15378"/>
        <dbReference type="ChEBI" id="CHEBI:16526"/>
        <dbReference type="ChEBI" id="CHEBI:17544"/>
        <dbReference type="EC" id="4.2.1.1"/>
    </reaction>
</comment>
<dbReference type="PANTHER" id="PTHR11002">
    <property type="entry name" value="CARBONIC ANHYDRASE"/>
    <property type="match status" value="1"/>
</dbReference>
<comment type="similarity">
    <text evidence="1 9">Belongs to the beta-class carbonic anhydrase family.</text>
</comment>
<keyword evidence="4 8" id="KW-0862">Zinc</keyword>
<dbReference type="PROSITE" id="PS00704">
    <property type="entry name" value="PROK_CO2_ANHYDRASE_1"/>
    <property type="match status" value="1"/>
</dbReference>
<evidence type="ECO:0000313" key="12">
    <source>
        <dbReference type="Proteomes" id="UP000471751"/>
    </source>
</evidence>
<keyword evidence="3 8" id="KW-0479">Metal-binding</keyword>
<proteinExistence type="inferred from homology"/>
<protein>
    <recommendedName>
        <fullName evidence="2 9">Carbonic anhydrase</fullName>
        <ecNumber evidence="2 9">4.2.1.1</ecNumber>
    </recommendedName>
    <alternativeName>
        <fullName evidence="9">Carbonate dehydratase</fullName>
    </alternativeName>
</protein>
<dbReference type="Proteomes" id="UP000471751">
    <property type="component" value="Unassembled WGS sequence"/>
</dbReference>
<dbReference type="SUPFAM" id="SSF53056">
    <property type="entry name" value="beta-carbonic anhydrase, cab"/>
    <property type="match status" value="1"/>
</dbReference>